<comment type="caution">
    <text evidence="3">The sequence shown here is derived from an EMBL/GenBank/DDBJ whole genome shotgun (WGS) entry which is preliminary data.</text>
</comment>
<proteinExistence type="predicted"/>
<feature type="region of interest" description="Disordered" evidence="1">
    <location>
        <begin position="1"/>
        <end position="37"/>
    </location>
</feature>
<keyword evidence="2" id="KW-0472">Membrane</keyword>
<evidence type="ECO:0000313" key="4">
    <source>
        <dbReference type="Proteomes" id="UP001176961"/>
    </source>
</evidence>
<gene>
    <name evidence="3" type="ORF">CYNAS_LOCUS1129</name>
</gene>
<evidence type="ECO:0000313" key="3">
    <source>
        <dbReference type="EMBL" id="CAJ0589146.1"/>
    </source>
</evidence>
<dbReference type="AlphaFoldDB" id="A0AA36GHY5"/>
<protein>
    <submittedName>
        <fullName evidence="3">Uncharacterized protein</fullName>
    </submittedName>
</protein>
<feature type="transmembrane region" description="Helical" evidence="2">
    <location>
        <begin position="96"/>
        <end position="114"/>
    </location>
</feature>
<name>A0AA36GHY5_CYLNA</name>
<accession>A0AA36GHY5</accession>
<organism evidence="3 4">
    <name type="scientific">Cylicocyclus nassatus</name>
    <name type="common">Nematode worm</name>
    <dbReference type="NCBI Taxonomy" id="53992"/>
    <lineage>
        <taxon>Eukaryota</taxon>
        <taxon>Metazoa</taxon>
        <taxon>Ecdysozoa</taxon>
        <taxon>Nematoda</taxon>
        <taxon>Chromadorea</taxon>
        <taxon>Rhabditida</taxon>
        <taxon>Rhabditina</taxon>
        <taxon>Rhabditomorpha</taxon>
        <taxon>Strongyloidea</taxon>
        <taxon>Strongylidae</taxon>
        <taxon>Cylicocyclus</taxon>
    </lineage>
</organism>
<evidence type="ECO:0000256" key="1">
    <source>
        <dbReference type="SAM" id="MobiDB-lite"/>
    </source>
</evidence>
<sequence>MDTKNNGVDSSRCKTSPRKTSNEMGRRVRGTDGPAENSWIRFSPLELVDAATDDYQEDRGCPKRGTGINGNFCAGARTSREAGPSKYLTSIRNMKLLYVILAAALLAIVSTAPVPCNGTNCTGCKKKK</sequence>
<keyword evidence="4" id="KW-1185">Reference proteome</keyword>
<feature type="compositionally biased region" description="Basic and acidic residues" evidence="1">
    <location>
        <begin position="20"/>
        <end position="30"/>
    </location>
</feature>
<keyword evidence="2" id="KW-0812">Transmembrane</keyword>
<evidence type="ECO:0000256" key="2">
    <source>
        <dbReference type="SAM" id="Phobius"/>
    </source>
</evidence>
<keyword evidence="2" id="KW-1133">Transmembrane helix</keyword>
<dbReference type="EMBL" id="CATQJL010000001">
    <property type="protein sequence ID" value="CAJ0589146.1"/>
    <property type="molecule type" value="Genomic_DNA"/>
</dbReference>
<dbReference type="Proteomes" id="UP001176961">
    <property type="component" value="Unassembled WGS sequence"/>
</dbReference>
<reference evidence="3" key="1">
    <citation type="submission" date="2023-07" db="EMBL/GenBank/DDBJ databases">
        <authorList>
            <consortium name="CYATHOMIX"/>
        </authorList>
    </citation>
    <scope>NUCLEOTIDE SEQUENCE</scope>
    <source>
        <strain evidence="3">N/A</strain>
    </source>
</reference>